<organism evidence="2 3">
    <name type="scientific">Candidatus Argoarchaeum ethanivorans</name>
    <dbReference type="NCBI Taxonomy" id="2608793"/>
    <lineage>
        <taxon>Archaea</taxon>
        <taxon>Methanobacteriati</taxon>
        <taxon>Methanobacteriota</taxon>
        <taxon>Stenosarchaea group</taxon>
        <taxon>Methanomicrobia</taxon>
        <taxon>Methanosarcinales</taxon>
        <taxon>Methanosarcinales incertae sedis</taxon>
        <taxon>GOM Arc I cluster</taxon>
        <taxon>Candidatus Argoarchaeum</taxon>
    </lineage>
</organism>
<dbReference type="Proteomes" id="UP000612009">
    <property type="component" value="Unassembled WGS sequence"/>
</dbReference>
<evidence type="ECO:0000313" key="3">
    <source>
        <dbReference type="Proteomes" id="UP000612009"/>
    </source>
</evidence>
<keyword evidence="1" id="KW-0472">Membrane</keyword>
<comment type="caution">
    <text evidence="2">The sequence shown here is derived from an EMBL/GenBank/DDBJ whole genome shotgun (WGS) entry which is preliminary data.</text>
</comment>
<feature type="transmembrane region" description="Helical" evidence="1">
    <location>
        <begin position="37"/>
        <end position="56"/>
    </location>
</feature>
<protein>
    <submittedName>
        <fullName evidence="2">Uncharacterized protein</fullName>
    </submittedName>
</protein>
<dbReference type="AlphaFoldDB" id="A0A811TB41"/>
<keyword evidence="1" id="KW-1133">Transmembrane helix</keyword>
<reference evidence="2" key="1">
    <citation type="submission" date="2020-10" db="EMBL/GenBank/DDBJ databases">
        <authorList>
            <person name="Hahn C.J."/>
            <person name="Laso-Perez R."/>
            <person name="Vulcano F."/>
            <person name="Vaziourakis K.-M."/>
            <person name="Stokke R."/>
            <person name="Steen I.H."/>
            <person name="Teske A."/>
            <person name="Boetius A."/>
            <person name="Liebeke M."/>
            <person name="Amann R."/>
            <person name="Knittel K."/>
        </authorList>
    </citation>
    <scope>NUCLEOTIDE SEQUENCE</scope>
    <source>
        <strain evidence="2">Gfbio:e3339647-f889-4370-9287-4fb5cb688e4c:AG392J18_GoMArc1</strain>
    </source>
</reference>
<proteinExistence type="predicted"/>
<name>A0A811TB41_9EURY</name>
<accession>A0A811TB41</accession>
<sequence>MKEEDKINKEENLLSPAEWIMFLSGEISDCRTRSLPLLAMIFAVMLACLTDAITLFNGGKPGWWPLSWILVVIAFVAVFLIPWYTQHVDKKVKPLKSIRDQILCGDLKEYDEIYKEYKRVK</sequence>
<evidence type="ECO:0000313" key="2">
    <source>
        <dbReference type="EMBL" id="CAD6492930.1"/>
    </source>
</evidence>
<gene>
    <name evidence="2" type="ORF">LAKADJCE_00398</name>
</gene>
<evidence type="ECO:0000256" key="1">
    <source>
        <dbReference type="SAM" id="Phobius"/>
    </source>
</evidence>
<keyword evidence="1" id="KW-0812">Transmembrane</keyword>
<feature type="transmembrane region" description="Helical" evidence="1">
    <location>
        <begin position="62"/>
        <end position="84"/>
    </location>
</feature>
<dbReference type="EMBL" id="CAJHIR010000019">
    <property type="protein sequence ID" value="CAD6492930.1"/>
    <property type="molecule type" value="Genomic_DNA"/>
</dbReference>